<comment type="caution">
    <text evidence="2">The sequence shown here is derived from an EMBL/GenBank/DDBJ whole genome shotgun (WGS) entry which is preliminary data.</text>
</comment>
<sequence length="203" mass="23531">MQQIKSKNIEVEIRARLDNTTEFRKVLNTIGVKQVSSLYVHDIYFCLKTANKVEDVEMNKIGSYSLRLRKSKKEGENEHITINTKTITNYGDHNAWEEHEVEVNDFLEAAEILDTTEFKPFFELEKTRYVYALDSMEICVEDIIDFGGAVEVEIMSLKGEENSAKEKILDFLNKCNISNEHIVPKSITNIIMKERAFKQEITI</sequence>
<evidence type="ECO:0000259" key="1">
    <source>
        <dbReference type="PROSITE" id="PS51707"/>
    </source>
</evidence>
<dbReference type="NCBIfam" id="TIGR00318">
    <property type="entry name" value="cyaB"/>
    <property type="match status" value="1"/>
</dbReference>
<proteinExistence type="predicted"/>
<feature type="domain" description="CYTH" evidence="1">
    <location>
        <begin position="8"/>
        <end position="193"/>
    </location>
</feature>
<dbReference type="InterPro" id="IPR033469">
    <property type="entry name" value="CYTH-like_dom_sf"/>
</dbReference>
<evidence type="ECO:0000313" key="2">
    <source>
        <dbReference type="EMBL" id="OGZ43834.1"/>
    </source>
</evidence>
<dbReference type="InterPro" id="IPR023577">
    <property type="entry name" value="CYTH_domain"/>
</dbReference>
<dbReference type="STRING" id="1802114.A2719_02610"/>
<reference evidence="2 3" key="1">
    <citation type="journal article" date="2016" name="Nat. Commun.">
        <title>Thousands of microbial genomes shed light on interconnected biogeochemical processes in an aquifer system.</title>
        <authorList>
            <person name="Anantharaman K."/>
            <person name="Brown C.T."/>
            <person name="Hug L.A."/>
            <person name="Sharon I."/>
            <person name="Castelle C.J."/>
            <person name="Probst A.J."/>
            <person name="Thomas B.C."/>
            <person name="Singh A."/>
            <person name="Wilkins M.J."/>
            <person name="Karaoz U."/>
            <person name="Brodie E.L."/>
            <person name="Williams K.H."/>
            <person name="Hubbard S.S."/>
            <person name="Banfield J.F."/>
        </authorList>
    </citation>
    <scope>NUCLEOTIDE SEQUENCE [LARGE SCALE GENOMIC DNA]</scope>
</reference>
<dbReference type="CDD" id="cd07890">
    <property type="entry name" value="CYTH-like_AC_IV-like"/>
    <property type="match status" value="1"/>
</dbReference>
<evidence type="ECO:0000313" key="3">
    <source>
        <dbReference type="Proteomes" id="UP000177480"/>
    </source>
</evidence>
<name>A0A1G2G0H8_9BACT</name>
<dbReference type="Pfam" id="PF01928">
    <property type="entry name" value="CYTH"/>
    <property type="match status" value="1"/>
</dbReference>
<organism evidence="2 3">
    <name type="scientific">Candidatus Ryanbacteria bacterium RIFCSPHIGHO2_01_FULL_45_22</name>
    <dbReference type="NCBI Taxonomy" id="1802114"/>
    <lineage>
        <taxon>Bacteria</taxon>
        <taxon>Candidatus Ryaniibacteriota</taxon>
    </lineage>
</organism>
<protein>
    <recommendedName>
        <fullName evidence="1">CYTH domain-containing protein</fullName>
    </recommendedName>
</protein>
<dbReference type="InterPro" id="IPR008173">
    <property type="entry name" value="Adenylyl_cyclase_CyaB"/>
</dbReference>
<dbReference type="PANTHER" id="PTHR21028">
    <property type="entry name" value="SI:CH211-156B7.4"/>
    <property type="match status" value="1"/>
</dbReference>
<dbReference type="PROSITE" id="PS51707">
    <property type="entry name" value="CYTH"/>
    <property type="match status" value="1"/>
</dbReference>
<dbReference type="SUPFAM" id="SSF55154">
    <property type="entry name" value="CYTH-like phosphatases"/>
    <property type="match status" value="1"/>
</dbReference>
<accession>A0A1G2G0H8</accession>
<dbReference type="AlphaFoldDB" id="A0A1G2G0H8"/>
<dbReference type="Proteomes" id="UP000177480">
    <property type="component" value="Unassembled WGS sequence"/>
</dbReference>
<dbReference type="EMBL" id="MHNK01000010">
    <property type="protein sequence ID" value="OGZ43834.1"/>
    <property type="molecule type" value="Genomic_DNA"/>
</dbReference>
<gene>
    <name evidence="2" type="ORF">A2719_02610</name>
</gene>
<dbReference type="PANTHER" id="PTHR21028:SF2">
    <property type="entry name" value="CYTH DOMAIN-CONTAINING PROTEIN"/>
    <property type="match status" value="1"/>
</dbReference>
<dbReference type="Gene3D" id="2.40.320.10">
    <property type="entry name" value="Hypothetical Protein Pfu-838710-001"/>
    <property type="match status" value="1"/>
</dbReference>